<evidence type="ECO:0000256" key="1">
    <source>
        <dbReference type="SAM" id="Phobius"/>
    </source>
</evidence>
<evidence type="ECO:0000313" key="3">
    <source>
        <dbReference type="Proteomes" id="UP000004430"/>
    </source>
</evidence>
<dbReference type="AlphaFoldDB" id="A0AAV3BIF2"/>
<dbReference type="EMBL" id="AAOS02000003">
    <property type="protein sequence ID" value="EDR34260.1"/>
    <property type="molecule type" value="Genomic_DNA"/>
</dbReference>
<comment type="caution">
    <text evidence="2">The sequence shown here is derived from an EMBL/GenBank/DDBJ whole genome shotgun (WGS) entry which is preliminary data.</text>
</comment>
<proteinExistence type="predicted"/>
<sequence>MGGKFGSHCYIAVNKVRICAAFVTFGAVGSNTLTKLAMLLTLMESASRTRLRTLVM</sequence>
<name>A0AAV3BIF2_YERPE</name>
<organism evidence="2 3">
    <name type="scientific">Yersinia pestis biovar Orientalis str. IP275</name>
    <dbReference type="NCBI Taxonomy" id="373665"/>
    <lineage>
        <taxon>Bacteria</taxon>
        <taxon>Pseudomonadati</taxon>
        <taxon>Pseudomonadota</taxon>
        <taxon>Gammaproteobacteria</taxon>
        <taxon>Enterobacterales</taxon>
        <taxon>Yersiniaceae</taxon>
        <taxon>Yersinia</taxon>
    </lineage>
</organism>
<dbReference type="Proteomes" id="UP000004430">
    <property type="component" value="Unassembled WGS sequence"/>
</dbReference>
<keyword evidence="1" id="KW-0472">Membrane</keyword>
<reference evidence="2 3" key="2">
    <citation type="submission" date="2010-03" db="EMBL/GenBank/DDBJ databases">
        <authorList>
            <person name="Payne S.H."/>
            <person name="Sutton G.G."/>
        </authorList>
    </citation>
    <scope>NUCLEOTIDE SEQUENCE [LARGE SCALE GENOMIC DNA]</scope>
    <source>
        <strain evidence="2 3">IP275</strain>
    </source>
</reference>
<feature type="transmembrane region" description="Helical" evidence="1">
    <location>
        <begin position="20"/>
        <end position="42"/>
    </location>
</feature>
<protein>
    <submittedName>
        <fullName evidence="2">Uncharacterized protein</fullName>
    </submittedName>
</protein>
<keyword evidence="1" id="KW-0812">Transmembrane</keyword>
<gene>
    <name evidence="2" type="ORF">YPIP275_3407</name>
</gene>
<keyword evidence="1" id="KW-1133">Transmembrane helix</keyword>
<reference evidence="2 3" key="1">
    <citation type="submission" date="2008-01" db="EMBL/GenBank/DDBJ databases">
        <title>Yersinia pestis Strain IP275 project at JCVI/TIGR.</title>
        <authorList>
            <person name="Ravel J."/>
            <person name="Eppinger M."/>
            <person name="Fricke W.F."/>
            <person name="Rosovitz M."/>
            <person name="Lindler L.E."/>
            <person name="Bearden S."/>
            <person name="Shriefer M."/>
        </authorList>
    </citation>
    <scope>NUCLEOTIDE SEQUENCE [LARGE SCALE GENOMIC DNA]</scope>
    <source>
        <strain evidence="2 3">IP275</strain>
    </source>
</reference>
<accession>A0AAV3BIF2</accession>
<evidence type="ECO:0000313" key="2">
    <source>
        <dbReference type="EMBL" id="EDR34260.1"/>
    </source>
</evidence>